<dbReference type="EMBL" id="SMZT01000011">
    <property type="protein sequence ID" value="TDL38159.1"/>
    <property type="molecule type" value="Genomic_DNA"/>
</dbReference>
<organism evidence="1 2">
    <name type="scientific">Kocuria rosea</name>
    <name type="common">Deinococcus erythromyxa</name>
    <name type="synonym">Micrococcus rubens</name>
    <dbReference type="NCBI Taxonomy" id="1275"/>
    <lineage>
        <taxon>Bacteria</taxon>
        <taxon>Bacillati</taxon>
        <taxon>Actinomycetota</taxon>
        <taxon>Actinomycetes</taxon>
        <taxon>Micrococcales</taxon>
        <taxon>Micrococcaceae</taxon>
        <taxon>Kocuria</taxon>
    </lineage>
</organism>
<dbReference type="PANTHER" id="PTHR11941">
    <property type="entry name" value="ENOYL-COA HYDRATASE-RELATED"/>
    <property type="match status" value="1"/>
</dbReference>
<name>A0A4R5Y1B3_KOCRO</name>
<dbReference type="InterPro" id="IPR029045">
    <property type="entry name" value="ClpP/crotonase-like_dom_sf"/>
</dbReference>
<dbReference type="PANTHER" id="PTHR11941:SF54">
    <property type="entry name" value="ENOYL-COA HYDRATASE, MITOCHONDRIAL"/>
    <property type="match status" value="1"/>
</dbReference>
<dbReference type="Proteomes" id="UP000295163">
    <property type="component" value="Unassembled WGS sequence"/>
</dbReference>
<dbReference type="AlphaFoldDB" id="A0A4R5Y1B3"/>
<gene>
    <name evidence="1" type="ORF">E2R59_17140</name>
</gene>
<dbReference type="SUPFAM" id="SSF52096">
    <property type="entry name" value="ClpP/crotonase"/>
    <property type="match status" value="1"/>
</dbReference>
<evidence type="ECO:0000313" key="2">
    <source>
        <dbReference type="Proteomes" id="UP000295163"/>
    </source>
</evidence>
<dbReference type="GO" id="GO:0016853">
    <property type="term" value="F:isomerase activity"/>
    <property type="evidence" value="ECO:0007669"/>
    <property type="project" value="UniProtKB-KW"/>
</dbReference>
<protein>
    <submittedName>
        <fullName evidence="1">Enoyl-CoA hydratase/isomerase family protein</fullName>
    </submittedName>
</protein>
<dbReference type="CDD" id="cd06558">
    <property type="entry name" value="crotonase-like"/>
    <property type="match status" value="1"/>
</dbReference>
<dbReference type="Pfam" id="PF00378">
    <property type="entry name" value="ECH_1"/>
    <property type="match status" value="1"/>
</dbReference>
<keyword evidence="1" id="KW-0413">Isomerase</keyword>
<accession>A0A4R5Y1B3</accession>
<dbReference type="GO" id="GO:0006635">
    <property type="term" value="P:fatty acid beta-oxidation"/>
    <property type="evidence" value="ECO:0007669"/>
    <property type="project" value="TreeGrafter"/>
</dbReference>
<reference evidence="1 2" key="1">
    <citation type="submission" date="2019-03" db="EMBL/GenBank/DDBJ databases">
        <title>Genome Sequencing and Assembly of Various Microbes Isolated from Partially Reclaimed Soil and Acid Mine Drainage (AMD) Site.</title>
        <authorList>
            <person name="Steinbock B."/>
            <person name="Bechtold R."/>
            <person name="Sevigny J.L."/>
            <person name="Thomas D."/>
            <person name="Cuthill L.R."/>
            <person name="Aveiro Johannsen E.J."/>
            <person name="Thomas K."/>
            <person name="Ghosh A."/>
        </authorList>
    </citation>
    <scope>NUCLEOTIDE SEQUENCE [LARGE SCALE GENOMIC DNA]</scope>
    <source>
        <strain evidence="1 2">S-A3</strain>
    </source>
</reference>
<dbReference type="Gene3D" id="3.90.226.10">
    <property type="entry name" value="2-enoyl-CoA Hydratase, Chain A, domain 1"/>
    <property type="match status" value="1"/>
</dbReference>
<proteinExistence type="predicted"/>
<evidence type="ECO:0000313" key="1">
    <source>
        <dbReference type="EMBL" id="TDL38159.1"/>
    </source>
</evidence>
<comment type="caution">
    <text evidence="1">The sequence shown here is derived from an EMBL/GenBank/DDBJ whole genome shotgun (WGS) entry which is preliminary data.</text>
</comment>
<sequence length="282" mass="29989">MRRTVRTVAGTCLGGIARASPNCRKKAMSTVENHGPLTVLRLEHGKVNALDLDLVRALTAQLHDIAPARGLVLTGTERVFCAGVDLARLVANDLDYTEVFLTELDALFQTLFELDVPVVAALTGHAIAGGCLLAAACDYRVMGQGRIGVTEALVGLPVPPAGLEALRFTTGDRTAGLVLSGRTVESEQALAWGLIDEITTPERVLPRALEIAHQLTAGPAETFAAHKQMLRAPARDRMHQAATDHGPAVLDAWLAPEPRRHAAGYLAGLKTRQRSTGPGPWG</sequence>
<dbReference type="InterPro" id="IPR001753">
    <property type="entry name" value="Enoyl-CoA_hydra/iso"/>
</dbReference>